<accession>A0ACC1XFJ7</accession>
<keyword evidence="1" id="KW-0808">Transferase</keyword>
<protein>
    <submittedName>
        <fullName evidence="1">Hydroxycinnamoyl-CoA shikimate/quinate hydroxycinnamoyl transferase</fullName>
    </submittedName>
</protein>
<comment type="caution">
    <text evidence="1">The sequence shown here is derived from an EMBL/GenBank/DDBJ whole genome shotgun (WGS) entry which is preliminary data.</text>
</comment>
<name>A0ACC1XFJ7_MELAZ</name>
<organism evidence="1 2">
    <name type="scientific">Melia azedarach</name>
    <name type="common">Chinaberry tree</name>
    <dbReference type="NCBI Taxonomy" id="155640"/>
    <lineage>
        <taxon>Eukaryota</taxon>
        <taxon>Viridiplantae</taxon>
        <taxon>Streptophyta</taxon>
        <taxon>Embryophyta</taxon>
        <taxon>Tracheophyta</taxon>
        <taxon>Spermatophyta</taxon>
        <taxon>Magnoliopsida</taxon>
        <taxon>eudicotyledons</taxon>
        <taxon>Gunneridae</taxon>
        <taxon>Pentapetalae</taxon>
        <taxon>rosids</taxon>
        <taxon>malvids</taxon>
        <taxon>Sapindales</taxon>
        <taxon>Meliaceae</taxon>
        <taxon>Melia</taxon>
    </lineage>
</organism>
<keyword evidence="2" id="KW-1185">Reference proteome</keyword>
<dbReference type="EMBL" id="CM051403">
    <property type="protein sequence ID" value="KAJ4709557.1"/>
    <property type="molecule type" value="Genomic_DNA"/>
</dbReference>
<reference evidence="1 2" key="1">
    <citation type="journal article" date="2023" name="Science">
        <title>Complex scaffold remodeling in plant triterpene biosynthesis.</title>
        <authorList>
            <person name="De La Pena R."/>
            <person name="Hodgson H."/>
            <person name="Liu J.C."/>
            <person name="Stephenson M.J."/>
            <person name="Martin A.C."/>
            <person name="Owen C."/>
            <person name="Harkess A."/>
            <person name="Leebens-Mack J."/>
            <person name="Jimenez L.E."/>
            <person name="Osbourn A."/>
            <person name="Sattely E.S."/>
        </authorList>
    </citation>
    <scope>NUCLEOTIDE SEQUENCE [LARGE SCALE GENOMIC DNA]</scope>
    <source>
        <strain evidence="2">cv. JPN11</strain>
        <tissue evidence="1">Leaf</tissue>
    </source>
</reference>
<gene>
    <name evidence="1" type="ORF">OWV82_019330</name>
</gene>
<dbReference type="Proteomes" id="UP001164539">
    <property type="component" value="Chromosome 10"/>
</dbReference>
<proteinExistence type="predicted"/>
<evidence type="ECO:0000313" key="1">
    <source>
        <dbReference type="EMBL" id="KAJ4709557.1"/>
    </source>
</evidence>
<sequence length="442" mass="49526">MRSKVKKAIIITPAEETPKHCLRISELDLMVRAAHASNVFFYRRPNDSSNFFDVDLLKESLSKVLVPFYPMAGRLGRDENGRIQIQCNGEGALFQEAESSCAIDDFGDFTDISKLKDFVPTVDTTKDISSYPILMTQVTHFKCGGVGIGLGSHHTLGDAVSAFNFMKSWAEVTRGLPVSIPPCFDSALLSVGVPTSPKFHHIEYQPSPSMKTPPQNPGPITPAILKLSLDQINSLKEIAKNDHGSTNNKYTRFEIIAAHVWRCMCKARRLPDDQASKLYIPTNGRPRLNPPLPPGFVGNVLFTTTSMDFSGNIISEPFNSTADRIHKALKRMDDEYLKSALAYLKQFPDPTVLKRGDHTFKCPNLNISNVSLMPIYDTDFGWGRPMFVRPLHVSEGIVQIFPSPSNDGSLFVITNLETHQLPLFKKFFYEIFFQSKNARSRY</sequence>
<evidence type="ECO:0000313" key="2">
    <source>
        <dbReference type="Proteomes" id="UP001164539"/>
    </source>
</evidence>